<dbReference type="AlphaFoldDB" id="A0A1D9P1B4"/>
<dbReference type="OrthoDB" id="2051435at2"/>
<organism evidence="3 4">
    <name type="scientific">Butyrivibrio hungatei</name>
    <dbReference type="NCBI Taxonomy" id="185008"/>
    <lineage>
        <taxon>Bacteria</taxon>
        <taxon>Bacillati</taxon>
        <taxon>Bacillota</taxon>
        <taxon>Clostridia</taxon>
        <taxon>Lachnospirales</taxon>
        <taxon>Lachnospiraceae</taxon>
        <taxon>Butyrivibrio</taxon>
    </lineage>
</organism>
<dbReference type="Proteomes" id="UP000179284">
    <property type="component" value="Chromosome I"/>
</dbReference>
<dbReference type="InterPro" id="IPR050695">
    <property type="entry name" value="N-acetylmuramoyl_amidase_3"/>
</dbReference>
<keyword evidence="1" id="KW-0378">Hydrolase</keyword>
<dbReference type="KEGG" id="bhu:bhn_I1365"/>
<gene>
    <name evidence="3" type="ORF">bhn_I1365</name>
</gene>
<evidence type="ECO:0000313" key="4">
    <source>
        <dbReference type="Proteomes" id="UP000179284"/>
    </source>
</evidence>
<name>A0A1D9P1B4_9FIRM</name>
<keyword evidence="4" id="KW-1185">Reference proteome</keyword>
<dbReference type="PANTHER" id="PTHR30404">
    <property type="entry name" value="N-ACETYLMURAMOYL-L-ALANINE AMIDASE"/>
    <property type="match status" value="1"/>
</dbReference>
<evidence type="ECO:0000313" key="3">
    <source>
        <dbReference type="EMBL" id="AOZ96398.1"/>
    </source>
</evidence>
<dbReference type="GO" id="GO:0030288">
    <property type="term" value="C:outer membrane-bounded periplasmic space"/>
    <property type="evidence" value="ECO:0007669"/>
    <property type="project" value="TreeGrafter"/>
</dbReference>
<sequence length="349" mass="38600">MKKVLVSFAIIMSLFSFLFLPSFTIKTEAANKPVVIVIDPGHGGTGDRNLGAQYNGFSEKDLTLKVANAMKAELEKYDNVTVYLTRTTDGFISLEDRAAFAKSVNADFVYSIHFNASTEHNFYGSEVWTSAFGSFYQAGYDFGQIESGELSTLGLYQKGVKSKLGSTGKDYYGIIRASVARNIPCVIIEHAYLDHGYDLPLLKQADFTSKLGVCDATAVAKYFKLTSSSTGIDYSGYKFTSVKKPGAPVRQDLTDPDYCNISVISYDKSSRNALVQMSTKDSQSPIIYFAYSYDGGKTFSYLQMWDRTQETQSFNVNIPKSVTNPIIVCRAYNNFELFTQSAPAVVPGY</sequence>
<dbReference type="Pfam" id="PF01520">
    <property type="entry name" value="Amidase_3"/>
    <property type="match status" value="1"/>
</dbReference>
<reference evidence="4" key="1">
    <citation type="submission" date="2016-10" db="EMBL/GenBank/DDBJ databases">
        <title>The complete genome sequence of the rumen bacterium Butyrivibrio hungatei MB2003.</title>
        <authorList>
            <person name="Palevich N."/>
            <person name="Kelly W.J."/>
            <person name="Leahy S.C."/>
            <person name="Altermann E."/>
            <person name="Rakonjac J."/>
            <person name="Attwood G.T."/>
        </authorList>
    </citation>
    <scope>NUCLEOTIDE SEQUENCE [LARGE SCALE GENOMIC DNA]</scope>
    <source>
        <strain evidence="4">MB2003</strain>
    </source>
</reference>
<dbReference type="PANTHER" id="PTHR30404:SF0">
    <property type="entry name" value="N-ACETYLMURAMOYL-L-ALANINE AMIDASE AMIC"/>
    <property type="match status" value="1"/>
</dbReference>
<dbReference type="GO" id="GO:0008745">
    <property type="term" value="F:N-acetylmuramoyl-L-alanine amidase activity"/>
    <property type="evidence" value="ECO:0007669"/>
    <property type="project" value="InterPro"/>
</dbReference>
<dbReference type="RefSeq" id="WP_071176089.1">
    <property type="nucleotide sequence ID" value="NZ_CP017831.1"/>
</dbReference>
<accession>A0A1D9P1B4</accession>
<dbReference type="EMBL" id="CP017831">
    <property type="protein sequence ID" value="AOZ96398.1"/>
    <property type="molecule type" value="Genomic_DNA"/>
</dbReference>
<feature type="domain" description="MurNAc-LAA" evidence="2">
    <location>
        <begin position="98"/>
        <end position="220"/>
    </location>
</feature>
<dbReference type="InterPro" id="IPR002508">
    <property type="entry name" value="MurNAc-LAA_cat"/>
</dbReference>
<dbReference type="Gene3D" id="3.40.630.40">
    <property type="entry name" value="Zn-dependent exopeptidases"/>
    <property type="match status" value="1"/>
</dbReference>
<dbReference type="SMART" id="SM00646">
    <property type="entry name" value="Ami_3"/>
    <property type="match status" value="1"/>
</dbReference>
<evidence type="ECO:0000256" key="1">
    <source>
        <dbReference type="ARBA" id="ARBA00022801"/>
    </source>
</evidence>
<dbReference type="SUPFAM" id="SSF53187">
    <property type="entry name" value="Zn-dependent exopeptidases"/>
    <property type="match status" value="1"/>
</dbReference>
<dbReference type="CDD" id="cd02696">
    <property type="entry name" value="MurNAc-LAA"/>
    <property type="match status" value="1"/>
</dbReference>
<dbReference type="GO" id="GO:0009253">
    <property type="term" value="P:peptidoglycan catabolic process"/>
    <property type="evidence" value="ECO:0007669"/>
    <property type="project" value="InterPro"/>
</dbReference>
<evidence type="ECO:0000259" key="2">
    <source>
        <dbReference type="SMART" id="SM00646"/>
    </source>
</evidence>
<protein>
    <submittedName>
        <fullName evidence="3">N-acetylmuramoyl-L-alanine amidase</fullName>
    </submittedName>
</protein>
<proteinExistence type="predicted"/>